<name>A0A4S2HEN2_9PROT</name>
<sequence>MVRATPFRSLWFTVIIGGLGALLILAVLASWVLRDQIFQTFLDPGVPYQTYELPPAPDYTRAESWARRPDPALLESQPLRPAVFFVHPTTYDGGDEWNAPFDRPQEAEELSGIILPNYAAPLTGDGLLFVPHYRQASLYAFMNNREDSQAARLQAFEDVRRAFARFRAEIGEDRPFIIAGLGQQGGLHALGVILRDIAPDEAFRHRMAAAYLQESIVPLDLFEGPLASLPPCASPEQVRCVIAFASVEPDEQSRVDALLDRGMSWTSDGSLSYVEDRGTLCVNPLLGTNSEDFAPARLHQGGAAAEGLEPGDEPSPLASQTGAQCQNGVLMIETPRSRALRRPHRLGEDRRVPPFNLFYVDIREDAARRGALLSAILAEEARYAPPLEAIEEIEVSPVEPIDPQ</sequence>
<keyword evidence="3" id="KW-1185">Reference proteome</keyword>
<evidence type="ECO:0000313" key="3">
    <source>
        <dbReference type="Proteomes" id="UP000305451"/>
    </source>
</evidence>
<keyword evidence="1" id="KW-0812">Transmembrane</keyword>
<keyword evidence="1" id="KW-1133">Transmembrane helix</keyword>
<dbReference type="Pfam" id="PF11288">
    <property type="entry name" value="DUF3089"/>
    <property type="match status" value="1"/>
</dbReference>
<organism evidence="2 3">
    <name type="scientific">Marinicauda pacifica</name>
    <dbReference type="NCBI Taxonomy" id="1133559"/>
    <lineage>
        <taxon>Bacteria</taxon>
        <taxon>Pseudomonadati</taxon>
        <taxon>Pseudomonadota</taxon>
        <taxon>Alphaproteobacteria</taxon>
        <taxon>Maricaulales</taxon>
        <taxon>Maricaulaceae</taxon>
        <taxon>Marinicauda</taxon>
    </lineage>
</organism>
<dbReference type="InterPro" id="IPR021440">
    <property type="entry name" value="DUF3089"/>
</dbReference>
<dbReference type="Proteomes" id="UP000305451">
    <property type="component" value="Unassembled WGS sequence"/>
</dbReference>
<dbReference type="EMBL" id="SRXV01000001">
    <property type="protein sequence ID" value="TGY94530.1"/>
    <property type="molecule type" value="Genomic_DNA"/>
</dbReference>
<gene>
    <name evidence="2" type="ORF">E5162_04445</name>
</gene>
<evidence type="ECO:0000256" key="1">
    <source>
        <dbReference type="SAM" id="Phobius"/>
    </source>
</evidence>
<dbReference type="OrthoDB" id="9794645at2"/>
<comment type="caution">
    <text evidence="2">The sequence shown here is derived from an EMBL/GenBank/DDBJ whole genome shotgun (WGS) entry which is preliminary data.</text>
</comment>
<evidence type="ECO:0000313" key="2">
    <source>
        <dbReference type="EMBL" id="TGY94530.1"/>
    </source>
</evidence>
<keyword evidence="1" id="KW-0472">Membrane</keyword>
<protein>
    <submittedName>
        <fullName evidence="2">DUF3089 domain-containing protein</fullName>
    </submittedName>
</protein>
<dbReference type="AlphaFoldDB" id="A0A4S2HEN2"/>
<feature type="transmembrane region" description="Helical" evidence="1">
    <location>
        <begin position="12"/>
        <end position="33"/>
    </location>
</feature>
<reference evidence="2 3" key="1">
    <citation type="journal article" date="2013" name="Int. J. Syst. Evol. Microbiol.">
        <title>Marinicauda pacifica gen. nov., sp. nov., a prosthecate alphaproteobacterium of the family Hyphomonadaceae isolated from deep seawater.</title>
        <authorList>
            <person name="Zhang X.Y."/>
            <person name="Li G.W."/>
            <person name="Wang C.S."/>
            <person name="Zhang Y.J."/>
            <person name="Xu X.W."/>
            <person name="Li H."/>
            <person name="Liu A."/>
            <person name="Liu C."/>
            <person name="Xie B.B."/>
            <person name="Qin Q.L."/>
            <person name="Xu Z."/>
            <person name="Chen X.L."/>
            <person name="Zhou B.C."/>
            <person name="Zhang Y.Z."/>
        </authorList>
    </citation>
    <scope>NUCLEOTIDE SEQUENCE [LARGE SCALE GENOMIC DNA]</scope>
    <source>
        <strain evidence="2 3">P-1 km-3</strain>
    </source>
</reference>
<proteinExistence type="predicted"/>
<accession>A0A4S2HEN2</accession>
<dbReference type="RefSeq" id="WP_135943727.1">
    <property type="nucleotide sequence ID" value="NZ_BMEI01000001.1"/>
</dbReference>